<dbReference type="PANTHER" id="PTHR10981">
    <property type="entry name" value="BATTENIN"/>
    <property type="match status" value="1"/>
</dbReference>
<evidence type="ECO:0000256" key="8">
    <source>
        <dbReference type="SAM" id="MobiDB-lite"/>
    </source>
</evidence>
<feature type="transmembrane region" description="Helical" evidence="7">
    <location>
        <begin position="294"/>
        <end position="312"/>
    </location>
</feature>
<feature type="region of interest" description="Disordered" evidence="8">
    <location>
        <begin position="82"/>
        <end position="113"/>
    </location>
</feature>
<dbReference type="OrthoDB" id="5965864at2759"/>
<keyword evidence="4 7" id="KW-0812">Transmembrane</keyword>
<evidence type="ECO:0000256" key="4">
    <source>
        <dbReference type="ARBA" id="ARBA00022692"/>
    </source>
</evidence>
<gene>
    <name evidence="9" type="ORF">FVE85_0712</name>
</gene>
<feature type="transmembrane region" description="Helical" evidence="7">
    <location>
        <begin position="378"/>
        <end position="396"/>
    </location>
</feature>
<accession>A0A5J4Z252</accession>
<dbReference type="GO" id="GO:0051453">
    <property type="term" value="P:regulation of intracellular pH"/>
    <property type="evidence" value="ECO:0007669"/>
    <property type="project" value="TreeGrafter"/>
</dbReference>
<name>A0A5J4Z252_PORPP</name>
<comment type="subcellular location">
    <subcellularLocation>
        <location evidence="1">Endomembrane system</location>
        <topology evidence="1">Multi-pass membrane protein</topology>
    </subcellularLocation>
</comment>
<dbReference type="GO" id="GO:0012505">
    <property type="term" value="C:endomembrane system"/>
    <property type="evidence" value="ECO:0007669"/>
    <property type="project" value="UniProtKB-SubCell"/>
</dbReference>
<feature type="transmembrane region" description="Helical" evidence="7">
    <location>
        <begin position="203"/>
        <end position="224"/>
    </location>
</feature>
<feature type="transmembrane region" description="Helical" evidence="7">
    <location>
        <begin position="179"/>
        <end position="197"/>
    </location>
</feature>
<keyword evidence="5 7" id="KW-1133">Transmembrane helix</keyword>
<keyword evidence="10" id="KW-1185">Reference proteome</keyword>
<proteinExistence type="inferred from homology"/>
<dbReference type="SUPFAM" id="SSF103473">
    <property type="entry name" value="MFS general substrate transporter"/>
    <property type="match status" value="1"/>
</dbReference>
<dbReference type="PRINTS" id="PR01315">
    <property type="entry name" value="BATTENIN"/>
</dbReference>
<dbReference type="InterPro" id="IPR036259">
    <property type="entry name" value="MFS_trans_sf"/>
</dbReference>
<feature type="transmembrane region" description="Helical" evidence="7">
    <location>
        <begin position="231"/>
        <end position="251"/>
    </location>
</feature>
<feature type="compositionally biased region" description="Low complexity" evidence="8">
    <location>
        <begin position="93"/>
        <end position="106"/>
    </location>
</feature>
<dbReference type="InterPro" id="IPR003492">
    <property type="entry name" value="Battenin_disease_Cln3"/>
</dbReference>
<feature type="transmembrane region" description="Helical" evidence="7">
    <location>
        <begin position="144"/>
        <end position="167"/>
    </location>
</feature>
<evidence type="ECO:0000256" key="6">
    <source>
        <dbReference type="ARBA" id="ARBA00023136"/>
    </source>
</evidence>
<evidence type="ECO:0000313" key="9">
    <source>
        <dbReference type="EMBL" id="KAA8496983.1"/>
    </source>
</evidence>
<dbReference type="OMA" id="CVPEITS"/>
<dbReference type="AlphaFoldDB" id="A0A5J4Z252"/>
<dbReference type="PANTHER" id="PTHR10981:SF0">
    <property type="entry name" value="BATTENIN"/>
    <property type="match status" value="1"/>
</dbReference>
<feature type="compositionally biased region" description="Acidic residues" evidence="8">
    <location>
        <begin position="10"/>
        <end position="20"/>
    </location>
</feature>
<evidence type="ECO:0000256" key="1">
    <source>
        <dbReference type="ARBA" id="ARBA00004127"/>
    </source>
</evidence>
<organism evidence="9 10">
    <name type="scientific">Porphyridium purpureum</name>
    <name type="common">Red alga</name>
    <name type="synonym">Porphyridium cruentum</name>
    <dbReference type="NCBI Taxonomy" id="35688"/>
    <lineage>
        <taxon>Eukaryota</taxon>
        <taxon>Rhodophyta</taxon>
        <taxon>Bangiophyceae</taxon>
        <taxon>Porphyridiales</taxon>
        <taxon>Porphyridiaceae</taxon>
        <taxon>Porphyridium</taxon>
    </lineage>
</organism>
<evidence type="ECO:0000313" key="10">
    <source>
        <dbReference type="Proteomes" id="UP000324585"/>
    </source>
</evidence>
<evidence type="ECO:0000256" key="2">
    <source>
        <dbReference type="ARBA" id="ARBA00007467"/>
    </source>
</evidence>
<feature type="transmembrane region" description="Helical" evidence="7">
    <location>
        <begin position="454"/>
        <end position="476"/>
    </location>
</feature>
<sequence>MEFGDRGGMDDDNAEEEDGLDAVPRRTALRRRSASRKGAVEEPLREGTADALVMKFTNQTVMTHEDEPVVLPKRDDISTPAVSAKDLWNVQNDSDGSLSEDSGGPSAPLETQVPFDSDQHDQILHQGAPELHQQQQQHTDSALVLRHFCFFVFGLLNNLAFVVVLSAAEQLMPNHAGEVLLADVVPGVIAQLMFNLWAHHVSYTVRICVIVVVSSISMFVASIVKHLAVRLLCIACVSVMGGTGEATFLGLSTQMEDSACVSFWASGTGAAGLVGAALYWILTQPMALPPEDALRTVAPCVLCTIVLYFSVIRTPKYDVPSSRRVVSGSTHAPSSARVIADMENVATEVADFEHNSERPQESSSLSVSAQRWSLVRRVLFPWFLSLMLIYLFEYLINQGVVPTIEAFPSHVQEDSTTSSDTSVSHDRLYVQLGVTYQLGVLLSRSSVRLVRIRATWILALLQMVNFVLLLCHVLVGPFLPRAAVFSIVLWEGMIGGAGYVNTFYNIAEAVPKEHVEWSMAGGTVSDDIGVTTAAIIDSFLECRIRRVQGRPCT</sequence>
<evidence type="ECO:0000256" key="7">
    <source>
        <dbReference type="RuleBase" id="RU361113"/>
    </source>
</evidence>
<dbReference type="Proteomes" id="UP000324585">
    <property type="component" value="Unassembled WGS sequence"/>
</dbReference>
<keyword evidence="3" id="KW-0813">Transport</keyword>
<dbReference type="GO" id="GO:0005773">
    <property type="term" value="C:vacuole"/>
    <property type="evidence" value="ECO:0007669"/>
    <property type="project" value="UniProtKB-ARBA"/>
</dbReference>
<keyword evidence="6 7" id="KW-0472">Membrane</keyword>
<evidence type="ECO:0000256" key="5">
    <source>
        <dbReference type="ARBA" id="ARBA00022989"/>
    </source>
</evidence>
<protein>
    <submittedName>
        <fullName evidence="9">Protein BTN1</fullName>
    </submittedName>
</protein>
<reference evidence="10" key="1">
    <citation type="journal article" date="2019" name="Nat. Commun.">
        <title>Expansion of phycobilisome linker gene families in mesophilic red algae.</title>
        <authorList>
            <person name="Lee J."/>
            <person name="Kim D."/>
            <person name="Bhattacharya D."/>
            <person name="Yoon H.S."/>
        </authorList>
    </citation>
    <scope>NUCLEOTIDE SEQUENCE [LARGE SCALE GENOMIC DNA]</scope>
    <source>
        <strain evidence="10">CCMP 1328</strain>
    </source>
</reference>
<comment type="caution">
    <text evidence="9">The sequence shown here is derived from an EMBL/GenBank/DDBJ whole genome shotgun (WGS) entry which is preliminary data.</text>
</comment>
<comment type="similarity">
    <text evidence="2 7">Belongs to the battenin family.</text>
</comment>
<dbReference type="GO" id="GO:0016020">
    <property type="term" value="C:membrane"/>
    <property type="evidence" value="ECO:0007669"/>
    <property type="project" value="UniProtKB-UniRule"/>
</dbReference>
<evidence type="ECO:0000256" key="3">
    <source>
        <dbReference type="ARBA" id="ARBA00022448"/>
    </source>
</evidence>
<dbReference type="Pfam" id="PF02487">
    <property type="entry name" value="CLN3"/>
    <property type="match status" value="1"/>
</dbReference>
<feature type="region of interest" description="Disordered" evidence="8">
    <location>
        <begin position="1"/>
        <end position="48"/>
    </location>
</feature>
<feature type="compositionally biased region" description="Basic and acidic residues" evidence="8">
    <location>
        <begin position="38"/>
        <end position="48"/>
    </location>
</feature>
<dbReference type="EMBL" id="VRMN01000002">
    <property type="protein sequence ID" value="KAA8496983.1"/>
    <property type="molecule type" value="Genomic_DNA"/>
</dbReference>
<feature type="transmembrane region" description="Helical" evidence="7">
    <location>
        <begin position="482"/>
        <end position="504"/>
    </location>
</feature>
<feature type="transmembrane region" description="Helical" evidence="7">
    <location>
        <begin position="263"/>
        <end position="282"/>
    </location>
</feature>